<reference evidence="2 3" key="1">
    <citation type="submission" date="2016-05" db="EMBL/GenBank/DDBJ databases">
        <authorList>
            <person name="Lavstsen T."/>
            <person name="Jespersen J.S."/>
        </authorList>
    </citation>
    <scope>NUCLEOTIDE SEQUENCE [LARGE SCALE GENOMIC DNA]</scope>
    <source>
        <strain evidence="2 3">B7-9</strain>
    </source>
</reference>
<name>A0A2H3L7H4_9CHLR</name>
<protein>
    <recommendedName>
        <fullName evidence="1">Methyltransferase domain-containing protein</fullName>
    </recommendedName>
</protein>
<evidence type="ECO:0000313" key="2">
    <source>
        <dbReference type="EMBL" id="PDV99212.1"/>
    </source>
</evidence>
<accession>A0A2H3L7H4</accession>
<proteinExistence type="predicted"/>
<feature type="domain" description="Methyltransferase" evidence="1">
    <location>
        <begin position="54"/>
        <end position="145"/>
    </location>
</feature>
<dbReference type="AlphaFoldDB" id="A0A2H3L7H4"/>
<dbReference type="EMBL" id="LYXE01000079">
    <property type="protein sequence ID" value="PDV99212.1"/>
    <property type="molecule type" value="Genomic_DNA"/>
</dbReference>
<sequence>MIFADRLRGLDFLTAVRAEDAGLDPTYAFRSSPSGNKYLRRILTDLKITSKDAILDIGCGKGSAMRTMLAFPFVRVDGIELSEQLAAIATRNFKRLKAQRAHVFHGDASMFAGYDAYNIVYLYNPFPANVMQPVVQALMRSVHEAARELVIIYNNPTCHATVVAQGVFAQKGRYPDQWGNGIVLYSNRDGRESRLFANKRIIRYG</sequence>
<dbReference type="Proteomes" id="UP000220922">
    <property type="component" value="Unassembled WGS sequence"/>
</dbReference>
<dbReference type="Gene3D" id="3.40.50.150">
    <property type="entry name" value="Vaccinia Virus protein VP39"/>
    <property type="match status" value="1"/>
</dbReference>
<evidence type="ECO:0000313" key="3">
    <source>
        <dbReference type="Proteomes" id="UP000220922"/>
    </source>
</evidence>
<dbReference type="Pfam" id="PF13649">
    <property type="entry name" value="Methyltransf_25"/>
    <property type="match status" value="1"/>
</dbReference>
<gene>
    <name evidence="2" type="ORF">A9Q02_22285</name>
</gene>
<keyword evidence="3" id="KW-1185">Reference proteome</keyword>
<organism evidence="2 3">
    <name type="scientific">Candidatus Chloroploca asiatica</name>
    <dbReference type="NCBI Taxonomy" id="1506545"/>
    <lineage>
        <taxon>Bacteria</taxon>
        <taxon>Bacillati</taxon>
        <taxon>Chloroflexota</taxon>
        <taxon>Chloroflexia</taxon>
        <taxon>Chloroflexales</taxon>
        <taxon>Chloroflexineae</taxon>
        <taxon>Oscillochloridaceae</taxon>
        <taxon>Candidatus Chloroploca</taxon>
    </lineage>
</organism>
<evidence type="ECO:0000259" key="1">
    <source>
        <dbReference type="Pfam" id="PF13649"/>
    </source>
</evidence>
<dbReference type="CDD" id="cd02440">
    <property type="entry name" value="AdoMet_MTases"/>
    <property type="match status" value="1"/>
</dbReference>
<comment type="caution">
    <text evidence="2">The sequence shown here is derived from an EMBL/GenBank/DDBJ whole genome shotgun (WGS) entry which is preliminary data.</text>
</comment>
<dbReference type="InterPro" id="IPR041698">
    <property type="entry name" value="Methyltransf_25"/>
</dbReference>
<dbReference type="SUPFAM" id="SSF53335">
    <property type="entry name" value="S-adenosyl-L-methionine-dependent methyltransferases"/>
    <property type="match status" value="1"/>
</dbReference>
<dbReference type="InterPro" id="IPR029063">
    <property type="entry name" value="SAM-dependent_MTases_sf"/>
</dbReference>